<keyword evidence="2" id="KW-1185">Reference proteome</keyword>
<sequence>MAQALSPLPKLRFRSIALLTSNRAAVLTLRQPQQQSGQMHIHYIYETIRMLRRNGNVIVIMWIPASEENELKKFAKEKAQEATRSGALPQIRLPEMKSTTLKRAALGGMEEGGHGCWVNLVLPSFGWMERVCLLRVRLFLIDGRAALLRIFSCWRKVAKSAPFLDR</sequence>
<dbReference type="OrthoDB" id="3596079at2759"/>
<proteinExistence type="predicted"/>
<dbReference type="AlphaFoldDB" id="A0A1L7XX64"/>
<dbReference type="Proteomes" id="UP000184330">
    <property type="component" value="Unassembled WGS sequence"/>
</dbReference>
<evidence type="ECO:0000313" key="2">
    <source>
        <dbReference type="Proteomes" id="UP000184330"/>
    </source>
</evidence>
<name>A0A1L7XX64_9HELO</name>
<gene>
    <name evidence="1" type="ORF">PAC_19490</name>
</gene>
<reference evidence="1 2" key="1">
    <citation type="submission" date="2016-03" db="EMBL/GenBank/DDBJ databases">
        <authorList>
            <person name="Ploux O."/>
        </authorList>
    </citation>
    <scope>NUCLEOTIDE SEQUENCE [LARGE SCALE GENOMIC DNA]</scope>
    <source>
        <strain evidence="1 2">UAMH 11012</strain>
    </source>
</reference>
<protein>
    <submittedName>
        <fullName evidence="1">Uncharacterized protein</fullName>
    </submittedName>
</protein>
<accession>A0A1L7XX64</accession>
<organism evidence="1 2">
    <name type="scientific">Phialocephala subalpina</name>
    <dbReference type="NCBI Taxonomy" id="576137"/>
    <lineage>
        <taxon>Eukaryota</taxon>
        <taxon>Fungi</taxon>
        <taxon>Dikarya</taxon>
        <taxon>Ascomycota</taxon>
        <taxon>Pezizomycotina</taxon>
        <taxon>Leotiomycetes</taxon>
        <taxon>Helotiales</taxon>
        <taxon>Mollisiaceae</taxon>
        <taxon>Phialocephala</taxon>
        <taxon>Phialocephala fortinii species complex</taxon>
    </lineage>
</organism>
<evidence type="ECO:0000313" key="1">
    <source>
        <dbReference type="EMBL" id="CZR69590.1"/>
    </source>
</evidence>
<dbReference type="EMBL" id="FJOG01000074">
    <property type="protein sequence ID" value="CZR69590.1"/>
    <property type="molecule type" value="Genomic_DNA"/>
</dbReference>